<dbReference type="Pfam" id="PF13469">
    <property type="entry name" value="Sulfotransfer_3"/>
    <property type="match status" value="1"/>
</dbReference>
<dbReference type="SUPFAM" id="SSF52540">
    <property type="entry name" value="P-loop containing nucleoside triphosphate hydrolases"/>
    <property type="match status" value="1"/>
</dbReference>
<evidence type="ECO:0000313" key="1">
    <source>
        <dbReference type="EMBL" id="MBK0398740.1"/>
    </source>
</evidence>
<name>A0A8J7M5S8_9RHOB</name>
<proteinExistence type="predicted"/>
<dbReference type="Proteomes" id="UP000655420">
    <property type="component" value="Unassembled WGS sequence"/>
</dbReference>
<keyword evidence="2" id="KW-1185">Reference proteome</keyword>
<dbReference type="InterPro" id="IPR027417">
    <property type="entry name" value="P-loop_NTPase"/>
</dbReference>
<comment type="caution">
    <text evidence="1">The sequence shown here is derived from an EMBL/GenBank/DDBJ whole genome shotgun (WGS) entry which is preliminary data.</text>
</comment>
<sequence>MQKSADCIFVLSTKSAGSSVLQETIFRRTGFQVAPRTRHFENETLYWTKAASVLGLDQIALPMSEVPIPARRAEHELRKFLAENGAGLPAGVPSEAALFEGFRKLCQAQGGLMLEKSPHHLYQAEVIRLMERFADASPSVRVRFIGLIRNPLDTLYSSWKRFGVPPGDEERCWRVAYENLRELAARRPDDVRILRYEDVVSGEADVGAVLEELGIDLSEDAPAPVLHARSVAKWRKDPYFGHLLGAETIRIARSFGYDLPELEGRAPRRVWRNAARYHILRLYGLLPEALRKSLSTARRNFARRG</sequence>
<organism evidence="1 2">
    <name type="scientific">Thermohalobaculum xanthum</name>
    <dbReference type="NCBI Taxonomy" id="2753746"/>
    <lineage>
        <taxon>Bacteria</taxon>
        <taxon>Pseudomonadati</taxon>
        <taxon>Pseudomonadota</taxon>
        <taxon>Alphaproteobacteria</taxon>
        <taxon>Rhodobacterales</taxon>
        <taxon>Paracoccaceae</taxon>
        <taxon>Thermohalobaculum</taxon>
    </lineage>
</organism>
<dbReference type="AlphaFoldDB" id="A0A8J7M5S8"/>
<protein>
    <submittedName>
        <fullName evidence="1">Sulfotransferase</fullName>
    </submittedName>
</protein>
<evidence type="ECO:0000313" key="2">
    <source>
        <dbReference type="Proteomes" id="UP000655420"/>
    </source>
</evidence>
<gene>
    <name evidence="1" type="ORF">H0I76_06035</name>
</gene>
<dbReference type="EMBL" id="JAEHHL010000002">
    <property type="protein sequence ID" value="MBK0398740.1"/>
    <property type="molecule type" value="Genomic_DNA"/>
</dbReference>
<dbReference type="RefSeq" id="WP_200608303.1">
    <property type="nucleotide sequence ID" value="NZ_JAEHHL010000002.1"/>
</dbReference>
<reference evidence="1" key="1">
    <citation type="submission" date="2020-12" db="EMBL/GenBank/DDBJ databases">
        <title>Bacterial taxonomy.</title>
        <authorList>
            <person name="Pan X."/>
        </authorList>
    </citation>
    <scope>NUCLEOTIDE SEQUENCE</scope>
    <source>
        <strain evidence="1">M0105</strain>
    </source>
</reference>
<dbReference type="Gene3D" id="3.40.50.300">
    <property type="entry name" value="P-loop containing nucleotide triphosphate hydrolases"/>
    <property type="match status" value="1"/>
</dbReference>
<accession>A0A8J7M5S8</accession>